<organism evidence="2 3">
    <name type="scientific">Mya arenaria</name>
    <name type="common">Soft-shell clam</name>
    <dbReference type="NCBI Taxonomy" id="6604"/>
    <lineage>
        <taxon>Eukaryota</taxon>
        <taxon>Metazoa</taxon>
        <taxon>Spiralia</taxon>
        <taxon>Lophotrochozoa</taxon>
        <taxon>Mollusca</taxon>
        <taxon>Bivalvia</taxon>
        <taxon>Autobranchia</taxon>
        <taxon>Heteroconchia</taxon>
        <taxon>Euheterodonta</taxon>
        <taxon>Imparidentia</taxon>
        <taxon>Neoheterodontei</taxon>
        <taxon>Myida</taxon>
        <taxon>Myoidea</taxon>
        <taxon>Myidae</taxon>
        <taxon>Mya</taxon>
    </lineage>
</organism>
<dbReference type="EMBL" id="CP111021">
    <property type="protein sequence ID" value="WAR17843.1"/>
    <property type="molecule type" value="Genomic_DNA"/>
</dbReference>
<protein>
    <submittedName>
        <fullName evidence="2">Uncharacterized protein</fullName>
    </submittedName>
</protein>
<keyword evidence="3" id="KW-1185">Reference proteome</keyword>
<accession>A0ABY7FAX8</accession>
<gene>
    <name evidence="2" type="ORF">MAR_032437</name>
</gene>
<proteinExistence type="predicted"/>
<sequence>MESVLIVIVLTVLGIVCGQNYAGGGIPIRPPGGIICARVQSLVSVHRDAAVLVDPCILNATEITLVPEAKNAAVPVVDADALHLCLWDNIADEVKVKLQTTVGRDADAAVLVDLCNLNATEMTLVPEIKNAAVPGVDANVQYQCLLDNIADEVEVKLQTT</sequence>
<keyword evidence="1" id="KW-0732">Signal</keyword>
<evidence type="ECO:0000313" key="3">
    <source>
        <dbReference type="Proteomes" id="UP001164746"/>
    </source>
</evidence>
<feature type="chain" id="PRO_5045583561" evidence="1">
    <location>
        <begin position="19"/>
        <end position="160"/>
    </location>
</feature>
<reference evidence="2" key="1">
    <citation type="submission" date="2022-11" db="EMBL/GenBank/DDBJ databases">
        <title>Centuries of genome instability and evolution in soft-shell clam transmissible cancer (bioRxiv).</title>
        <authorList>
            <person name="Hart S.F.M."/>
            <person name="Yonemitsu M.A."/>
            <person name="Giersch R.M."/>
            <person name="Beal B.F."/>
            <person name="Arriagada G."/>
            <person name="Davis B.W."/>
            <person name="Ostrander E.A."/>
            <person name="Goff S.P."/>
            <person name="Metzger M.J."/>
        </authorList>
    </citation>
    <scope>NUCLEOTIDE SEQUENCE</scope>
    <source>
        <strain evidence="2">MELC-2E11</strain>
        <tissue evidence="2">Siphon/mantle</tissue>
    </source>
</reference>
<evidence type="ECO:0000256" key="1">
    <source>
        <dbReference type="SAM" id="SignalP"/>
    </source>
</evidence>
<evidence type="ECO:0000313" key="2">
    <source>
        <dbReference type="EMBL" id="WAR17843.1"/>
    </source>
</evidence>
<name>A0ABY7FAX8_MYAAR</name>
<feature type="signal peptide" evidence="1">
    <location>
        <begin position="1"/>
        <end position="18"/>
    </location>
</feature>
<dbReference type="Proteomes" id="UP001164746">
    <property type="component" value="Chromosome 10"/>
</dbReference>